<evidence type="ECO:0000313" key="2">
    <source>
        <dbReference type="Proteomes" id="UP001164929"/>
    </source>
</evidence>
<protein>
    <submittedName>
        <fullName evidence="1">Uncharacterized protein</fullName>
    </submittedName>
</protein>
<name>A0AAD6VUT3_9ROSI</name>
<evidence type="ECO:0000313" key="1">
    <source>
        <dbReference type="EMBL" id="KAJ6989733.1"/>
    </source>
</evidence>
<reference evidence="1" key="1">
    <citation type="journal article" date="2023" name="Mol. Ecol. Resour.">
        <title>Chromosome-level genome assembly of a triploid poplar Populus alba 'Berolinensis'.</title>
        <authorList>
            <person name="Chen S."/>
            <person name="Yu Y."/>
            <person name="Wang X."/>
            <person name="Wang S."/>
            <person name="Zhang T."/>
            <person name="Zhou Y."/>
            <person name="He R."/>
            <person name="Meng N."/>
            <person name="Wang Y."/>
            <person name="Liu W."/>
            <person name="Liu Z."/>
            <person name="Liu J."/>
            <person name="Guo Q."/>
            <person name="Huang H."/>
            <person name="Sederoff R.R."/>
            <person name="Wang G."/>
            <person name="Qu G."/>
            <person name="Chen S."/>
        </authorList>
    </citation>
    <scope>NUCLEOTIDE SEQUENCE</scope>
    <source>
        <strain evidence="1">SC-2020</strain>
    </source>
</reference>
<organism evidence="1 2">
    <name type="scientific">Populus alba x Populus x berolinensis</name>
    <dbReference type="NCBI Taxonomy" id="444605"/>
    <lineage>
        <taxon>Eukaryota</taxon>
        <taxon>Viridiplantae</taxon>
        <taxon>Streptophyta</taxon>
        <taxon>Embryophyta</taxon>
        <taxon>Tracheophyta</taxon>
        <taxon>Spermatophyta</taxon>
        <taxon>Magnoliopsida</taxon>
        <taxon>eudicotyledons</taxon>
        <taxon>Gunneridae</taxon>
        <taxon>Pentapetalae</taxon>
        <taxon>rosids</taxon>
        <taxon>fabids</taxon>
        <taxon>Malpighiales</taxon>
        <taxon>Salicaceae</taxon>
        <taxon>Saliceae</taxon>
        <taxon>Populus</taxon>
    </lineage>
</organism>
<accession>A0AAD6VUT3</accession>
<keyword evidence="2" id="KW-1185">Reference proteome</keyword>
<sequence length="159" mass="17700">MKSIGSKGSVNINDVMNQLSCLDEKAARQTRTCRLLAKHNIPLPSARLVEDNGCMLIQPSLANREYAAMSPGGTRMEAAREQLTSTARLFQDRMICRKGFGNWDHKGEFRLPIFQKSAQCQCSSIVMDLLLYSNPVIQNPDAQNIGIVATYRKVVTDLP</sequence>
<comment type="caution">
    <text evidence="1">The sequence shown here is derived from an EMBL/GenBank/DDBJ whole genome shotgun (WGS) entry which is preliminary data.</text>
</comment>
<gene>
    <name evidence="1" type="ORF">NC653_018276</name>
</gene>
<dbReference type="EMBL" id="JAQIZT010000007">
    <property type="protein sequence ID" value="KAJ6989733.1"/>
    <property type="molecule type" value="Genomic_DNA"/>
</dbReference>
<dbReference type="AlphaFoldDB" id="A0AAD6VUT3"/>
<dbReference type="Proteomes" id="UP001164929">
    <property type="component" value="Chromosome 7"/>
</dbReference>
<proteinExistence type="predicted"/>